<gene>
    <name evidence="3" type="ORF">GSF08_01730</name>
</gene>
<reference evidence="3 4" key="1">
    <citation type="submission" date="2019-12" db="EMBL/GenBank/DDBJ databases">
        <authorList>
            <person name="Yang R."/>
        </authorList>
    </citation>
    <scope>NUCLEOTIDE SEQUENCE [LARGE SCALE GENOMIC DNA]</scope>
    <source>
        <strain evidence="3 4">DONG20-135</strain>
    </source>
</reference>
<dbReference type="EMBL" id="WUUQ01000001">
    <property type="protein sequence ID" value="MXQ72664.1"/>
    <property type="molecule type" value="Genomic_DNA"/>
</dbReference>
<evidence type="ECO:0000313" key="4">
    <source>
        <dbReference type="Proteomes" id="UP000434036"/>
    </source>
</evidence>
<sequence length="123" mass="13405">MKKKNLIFMSSTAIVCALGFGLQVHAYDADNKPTDNSPAERSSQQTEKPAKASYNTTGSAVDADSTVIQYQNTCSKGHLNCDGLHANSNHQNHDRNDHSGSAHHQSNLHGHNESVDHHGKHHN</sequence>
<evidence type="ECO:0000313" key="3">
    <source>
        <dbReference type="EMBL" id="MXQ72664.1"/>
    </source>
</evidence>
<feature type="region of interest" description="Disordered" evidence="1">
    <location>
        <begin position="79"/>
        <end position="123"/>
    </location>
</feature>
<reference evidence="3 4" key="2">
    <citation type="submission" date="2020-01" db="EMBL/GenBank/DDBJ databases">
        <title>Clostridiaceae sp. nov. isolated from the gut of human by culturomics.</title>
        <authorList>
            <person name="Chang Y."/>
        </authorList>
    </citation>
    <scope>NUCLEOTIDE SEQUENCE [LARGE SCALE GENOMIC DNA]</scope>
    <source>
        <strain evidence="3 4">DONG20-135</strain>
    </source>
</reference>
<feature type="compositionally biased region" description="Basic and acidic residues" evidence="1">
    <location>
        <begin position="91"/>
        <end position="100"/>
    </location>
</feature>
<accession>A0A6N8U5R9</accession>
<protein>
    <submittedName>
        <fullName evidence="3">Uncharacterized protein</fullName>
    </submittedName>
</protein>
<dbReference type="Proteomes" id="UP000434036">
    <property type="component" value="Unassembled WGS sequence"/>
</dbReference>
<feature type="compositionally biased region" description="Polar residues" evidence="1">
    <location>
        <begin position="34"/>
        <end position="59"/>
    </location>
</feature>
<evidence type="ECO:0000256" key="2">
    <source>
        <dbReference type="SAM" id="SignalP"/>
    </source>
</evidence>
<keyword evidence="4" id="KW-1185">Reference proteome</keyword>
<comment type="caution">
    <text evidence="3">The sequence shown here is derived from an EMBL/GenBank/DDBJ whole genome shotgun (WGS) entry which is preliminary data.</text>
</comment>
<feature type="signal peptide" evidence="2">
    <location>
        <begin position="1"/>
        <end position="26"/>
    </location>
</feature>
<feature type="chain" id="PRO_5027101942" evidence="2">
    <location>
        <begin position="27"/>
        <end position="123"/>
    </location>
</feature>
<name>A0A6N8U5R9_9FIRM</name>
<dbReference type="AlphaFoldDB" id="A0A6N8U5R9"/>
<dbReference type="RefSeq" id="WP_160624148.1">
    <property type="nucleotide sequence ID" value="NZ_WUUQ01000001.1"/>
</dbReference>
<organism evidence="3 4">
    <name type="scientific">Copranaerobaculum intestinale</name>
    <dbReference type="NCBI Taxonomy" id="2692629"/>
    <lineage>
        <taxon>Bacteria</taxon>
        <taxon>Bacillati</taxon>
        <taxon>Bacillota</taxon>
        <taxon>Erysipelotrichia</taxon>
        <taxon>Erysipelotrichales</taxon>
        <taxon>Erysipelotrichaceae</taxon>
        <taxon>Copranaerobaculum</taxon>
    </lineage>
</organism>
<proteinExistence type="predicted"/>
<keyword evidence="2" id="KW-0732">Signal</keyword>
<feature type="region of interest" description="Disordered" evidence="1">
    <location>
        <begin position="28"/>
        <end position="62"/>
    </location>
</feature>
<evidence type="ECO:0000256" key="1">
    <source>
        <dbReference type="SAM" id="MobiDB-lite"/>
    </source>
</evidence>